<accession>A0ACD5BDP5</accession>
<reference evidence="1" key="1">
    <citation type="submission" date="2023-10" db="EMBL/GenBank/DDBJ databases">
        <title>Whole genome sequencing of actinobacterial strain Amycolatopsis sp. (BCA-696) identifies the underlying plant growth-promoting genes.</title>
        <authorList>
            <person name="Gandham P."/>
            <person name="Vadla N."/>
            <person name="Saji A."/>
            <person name="Srinivas V."/>
            <person name="Ruperao P."/>
            <person name="Selvanayagam S."/>
            <person name="Saxena R.K."/>
            <person name="Rathore A."/>
            <person name="Gopalakrishnan S."/>
            <person name="Thakur V."/>
        </authorList>
    </citation>
    <scope>NUCLEOTIDE SEQUENCE</scope>
    <source>
        <strain evidence="1">BCA-696</strain>
    </source>
</reference>
<dbReference type="Proteomes" id="UP001456344">
    <property type="component" value="Chromosome"/>
</dbReference>
<evidence type="ECO:0000313" key="2">
    <source>
        <dbReference type="Proteomes" id="UP001456344"/>
    </source>
</evidence>
<protein>
    <submittedName>
        <fullName evidence="1">BTAD domain-containing putative transcriptional regulator</fullName>
    </submittedName>
</protein>
<organism evidence="1 2">
    <name type="scientific">Amycolatopsis coloradensis</name>
    <dbReference type="NCBI Taxonomy" id="76021"/>
    <lineage>
        <taxon>Bacteria</taxon>
        <taxon>Bacillati</taxon>
        <taxon>Actinomycetota</taxon>
        <taxon>Actinomycetes</taxon>
        <taxon>Pseudonocardiales</taxon>
        <taxon>Pseudonocardiaceae</taxon>
        <taxon>Amycolatopsis</taxon>
    </lineage>
</organism>
<gene>
    <name evidence="1" type="ORF">LCL61_18635</name>
</gene>
<dbReference type="EMBL" id="CP150484">
    <property type="protein sequence ID" value="WYW17569.1"/>
    <property type="molecule type" value="Genomic_DNA"/>
</dbReference>
<name>A0ACD5BDP5_9PSEU</name>
<keyword evidence="2" id="KW-1185">Reference proteome</keyword>
<sequence>MPENVKIHLLGPVEVLGPGGVVELHGGGQRTLIARLASPPDKTVTRGALIDALWADAGPPAAPKTLHSHLAHLRRRLREAGLPDLIATRDSGYVLRAPADAVDAIRFETLSAQGRNALAAGDLKVATESLQAALKMWRGEALTDCRPGEWRRAETTRLNEARLAATEDLISARLALGEHITAVGELEFLVIQHPFREQLWEQLILALYRSGRQADALSAYQRARATLIDELGIEPGPKLRRLETAILTADPSLDQPVAPEVTVTGHRFRGRLPVPLTRLVGREADMSTLRRSLARRRLVTVTGPGGCGKTRLAVAIAAQHAQPVCFVDLAPLAGSDLVPQAIADALSLSEQGGRSIIDSLVDHLADQALLLVLDNCEHLIDACAQLACAVLPSCPELRVLATSREPLHVPGETIHALRPLATPDPGAPHSHRDLLRYDAVRLFLDRAQDAGAQIGTDGATAHEMALICARLDGLPLALELAAARAAALPIRQIAEHLDDRFHTLLSGSQVARPQHRALHTTIKWSYDLLNPDERALFRRLAVFAGSFGLSAVTALWPHGDDAAALLGRLVEKSLVAKEAGAARYHLLDTIHQFAAVQLVGNELAGARRRHAEFHLALAERAEEHLDGVSAVEWLDRLTAEHENFRAAIAWTMAHPDPAPVLRLAGSLSRYCRLRGHYGDGRKWLAGALDHDGQAPSALRAKAIAGAVTLTFLQCDYDAAAQLAEQNLDLYQSLGDVHGVASTRLLLGSICREHASYQQALEYHRSALETFQAIDDAPGIARAMQLCAFTAWLRGDFDSAVEWAQESLRRSEELGDAESTASAVIHLGAVAHYRGDNTQALQLLAKAHTVSEHNGFLEGIAWTLNLLGLVHHATGSAEARTLLERSLTLHRKLGDRWRMASVLEAMAAIACEQHRWEETAGLLDEAGTLRREINSPIPTCELPLYQRTQAALKAADKRPIATLQMTRRAK</sequence>
<evidence type="ECO:0000313" key="1">
    <source>
        <dbReference type="EMBL" id="WYW17569.1"/>
    </source>
</evidence>
<proteinExistence type="predicted"/>